<feature type="transmembrane region" description="Helical" evidence="1">
    <location>
        <begin position="28"/>
        <end position="53"/>
    </location>
</feature>
<evidence type="ECO:0000256" key="1">
    <source>
        <dbReference type="SAM" id="Phobius"/>
    </source>
</evidence>
<evidence type="ECO:0000313" key="2">
    <source>
        <dbReference type="EMBL" id="DAE25313.1"/>
    </source>
</evidence>
<protein>
    <submittedName>
        <fullName evidence="2">Uncharacterized protein</fullName>
    </submittedName>
</protein>
<proteinExistence type="predicted"/>
<keyword evidence="1" id="KW-0472">Membrane</keyword>
<organism evidence="2">
    <name type="scientific">Siphoviridae sp. ctj7g1</name>
    <dbReference type="NCBI Taxonomy" id="2826438"/>
    <lineage>
        <taxon>Viruses</taxon>
        <taxon>Duplodnaviria</taxon>
        <taxon>Heunggongvirae</taxon>
        <taxon>Uroviricota</taxon>
        <taxon>Caudoviricetes</taxon>
    </lineage>
</organism>
<name>A0A8S5R2J7_9CAUD</name>
<accession>A0A8S5R2J7</accession>
<sequence>MNTQTANTTVTDETITYAGVAKQFAKGFVMGAVQVTVAYGLVVGALTIGATFAERLFR</sequence>
<keyword evidence="1" id="KW-0812">Transmembrane</keyword>
<dbReference type="EMBL" id="BK015796">
    <property type="protein sequence ID" value="DAE25313.1"/>
    <property type="molecule type" value="Genomic_DNA"/>
</dbReference>
<keyword evidence="1" id="KW-1133">Transmembrane helix</keyword>
<reference evidence="2" key="1">
    <citation type="journal article" date="2021" name="Proc. Natl. Acad. Sci. U.S.A.">
        <title>A Catalog of Tens of Thousands of Viruses from Human Metagenomes Reveals Hidden Associations with Chronic Diseases.</title>
        <authorList>
            <person name="Tisza M.J."/>
            <person name="Buck C.B."/>
        </authorList>
    </citation>
    <scope>NUCLEOTIDE SEQUENCE</scope>
    <source>
        <strain evidence="2">Ctj7g1</strain>
    </source>
</reference>